<evidence type="ECO:0000313" key="1">
    <source>
        <dbReference type="EMBL" id="KAK7380707.1"/>
    </source>
</evidence>
<protein>
    <submittedName>
        <fullName evidence="1">Uncharacterized protein</fullName>
    </submittedName>
</protein>
<evidence type="ECO:0000313" key="2">
    <source>
        <dbReference type="Proteomes" id="UP001386955"/>
    </source>
</evidence>
<keyword evidence="2" id="KW-1185">Reference proteome</keyword>
<accession>A0AAN9P0Q7</accession>
<organism evidence="1 2">
    <name type="scientific">Psophocarpus tetragonolobus</name>
    <name type="common">Winged bean</name>
    <name type="synonym">Dolichos tetragonolobus</name>
    <dbReference type="NCBI Taxonomy" id="3891"/>
    <lineage>
        <taxon>Eukaryota</taxon>
        <taxon>Viridiplantae</taxon>
        <taxon>Streptophyta</taxon>
        <taxon>Embryophyta</taxon>
        <taxon>Tracheophyta</taxon>
        <taxon>Spermatophyta</taxon>
        <taxon>Magnoliopsida</taxon>
        <taxon>eudicotyledons</taxon>
        <taxon>Gunneridae</taxon>
        <taxon>Pentapetalae</taxon>
        <taxon>rosids</taxon>
        <taxon>fabids</taxon>
        <taxon>Fabales</taxon>
        <taxon>Fabaceae</taxon>
        <taxon>Papilionoideae</taxon>
        <taxon>50 kb inversion clade</taxon>
        <taxon>NPAAA clade</taxon>
        <taxon>indigoferoid/millettioid clade</taxon>
        <taxon>Phaseoleae</taxon>
        <taxon>Psophocarpus</taxon>
    </lineage>
</organism>
<sequence length="72" mass="8562">MLEAEMSGLPESIRLRKYSLDFDLLKRIRWRKEYVGYTHFRLVDLLETIRAHRTKVEEALESVYGGTFLGEK</sequence>
<dbReference type="AlphaFoldDB" id="A0AAN9P0Q7"/>
<dbReference type="EMBL" id="JAYMYS010000009">
    <property type="protein sequence ID" value="KAK7380707.1"/>
    <property type="molecule type" value="Genomic_DNA"/>
</dbReference>
<gene>
    <name evidence="1" type="ORF">VNO78_33222</name>
</gene>
<dbReference type="Proteomes" id="UP001386955">
    <property type="component" value="Unassembled WGS sequence"/>
</dbReference>
<name>A0AAN9P0Q7_PSOTE</name>
<reference evidence="1 2" key="1">
    <citation type="submission" date="2024-01" db="EMBL/GenBank/DDBJ databases">
        <title>The genomes of 5 underutilized Papilionoideae crops provide insights into root nodulation and disease resistanc.</title>
        <authorList>
            <person name="Jiang F."/>
        </authorList>
    </citation>
    <scope>NUCLEOTIDE SEQUENCE [LARGE SCALE GENOMIC DNA]</scope>
    <source>
        <strain evidence="1">DUOXIRENSHENG_FW03</strain>
        <tissue evidence="1">Leaves</tissue>
    </source>
</reference>
<proteinExistence type="predicted"/>
<comment type="caution">
    <text evidence="1">The sequence shown here is derived from an EMBL/GenBank/DDBJ whole genome shotgun (WGS) entry which is preliminary data.</text>
</comment>